<reference evidence="1" key="2">
    <citation type="journal article" date="2015" name="Fish Shellfish Immunol.">
        <title>Early steps in the European eel (Anguilla anguilla)-Vibrio vulnificus interaction in the gills: Role of the RtxA13 toxin.</title>
        <authorList>
            <person name="Callol A."/>
            <person name="Pajuelo D."/>
            <person name="Ebbesson L."/>
            <person name="Teles M."/>
            <person name="MacKenzie S."/>
            <person name="Amaro C."/>
        </authorList>
    </citation>
    <scope>NUCLEOTIDE SEQUENCE</scope>
</reference>
<evidence type="ECO:0000313" key="1">
    <source>
        <dbReference type="EMBL" id="JAH72223.1"/>
    </source>
</evidence>
<proteinExistence type="predicted"/>
<organism evidence="1">
    <name type="scientific">Anguilla anguilla</name>
    <name type="common">European freshwater eel</name>
    <name type="synonym">Muraena anguilla</name>
    <dbReference type="NCBI Taxonomy" id="7936"/>
    <lineage>
        <taxon>Eukaryota</taxon>
        <taxon>Metazoa</taxon>
        <taxon>Chordata</taxon>
        <taxon>Craniata</taxon>
        <taxon>Vertebrata</taxon>
        <taxon>Euteleostomi</taxon>
        <taxon>Actinopterygii</taxon>
        <taxon>Neopterygii</taxon>
        <taxon>Teleostei</taxon>
        <taxon>Anguilliformes</taxon>
        <taxon>Anguillidae</taxon>
        <taxon>Anguilla</taxon>
    </lineage>
</organism>
<dbReference type="EMBL" id="GBXM01036354">
    <property type="protein sequence ID" value="JAH72223.1"/>
    <property type="molecule type" value="Transcribed_RNA"/>
</dbReference>
<protein>
    <submittedName>
        <fullName evidence="1">Uncharacterized protein</fullName>
    </submittedName>
</protein>
<sequence>METESISSHLK</sequence>
<reference evidence="1" key="1">
    <citation type="submission" date="2014-11" db="EMBL/GenBank/DDBJ databases">
        <authorList>
            <person name="Amaro Gonzalez C."/>
        </authorList>
    </citation>
    <scope>NUCLEOTIDE SEQUENCE</scope>
</reference>
<accession>A0A0E9V4R8</accession>
<name>A0A0E9V4R8_ANGAN</name>